<feature type="compositionally biased region" description="Basic and acidic residues" evidence="1">
    <location>
        <begin position="271"/>
        <end position="280"/>
    </location>
</feature>
<evidence type="ECO:0000256" key="1">
    <source>
        <dbReference type="SAM" id="MobiDB-lite"/>
    </source>
</evidence>
<evidence type="ECO:0000259" key="2">
    <source>
        <dbReference type="Pfam" id="PF02625"/>
    </source>
</evidence>
<accession>A0A7J9V1N2</accession>
<protein>
    <submittedName>
        <fullName evidence="4">Xanthine dehydrogenase accessory protein XdhC</fullName>
    </submittedName>
</protein>
<dbReference type="PANTHER" id="PTHR30388:SF6">
    <property type="entry name" value="XANTHINE DEHYDROGENASE SUBUNIT A-RELATED"/>
    <property type="match status" value="1"/>
</dbReference>
<comment type="caution">
    <text evidence="4">The sequence shown here is derived from an EMBL/GenBank/DDBJ whole genome shotgun (WGS) entry which is preliminary data.</text>
</comment>
<dbReference type="InterPro" id="IPR036291">
    <property type="entry name" value="NAD(P)-bd_dom_sf"/>
</dbReference>
<evidence type="ECO:0000313" key="5">
    <source>
        <dbReference type="Proteomes" id="UP000429644"/>
    </source>
</evidence>
<dbReference type="InterPro" id="IPR003777">
    <property type="entry name" value="XdhC_CoxI"/>
</dbReference>
<name>A0A7J9V1N2_9MICO</name>
<dbReference type="Gene3D" id="3.40.50.720">
    <property type="entry name" value="NAD(P)-binding Rossmann-like Domain"/>
    <property type="match status" value="1"/>
</dbReference>
<reference evidence="4 5" key="1">
    <citation type="submission" date="2019-10" db="EMBL/GenBank/DDBJ databases">
        <title>Georgenia wutianyii sp. nov. and Georgenia yuyongxinii sp. nov. isolated from plateau pika (Ochotona curzoniae) in the Qinghai-Tibet plateau of China.</title>
        <authorList>
            <person name="Tian Z."/>
        </authorList>
    </citation>
    <scope>NUCLEOTIDE SEQUENCE [LARGE SCALE GENOMIC DNA]</scope>
    <source>
        <strain evidence="4 5">JCM 15130</strain>
    </source>
</reference>
<evidence type="ECO:0000259" key="3">
    <source>
        <dbReference type="Pfam" id="PF13478"/>
    </source>
</evidence>
<evidence type="ECO:0000313" key="4">
    <source>
        <dbReference type="EMBL" id="MPV89874.1"/>
    </source>
</evidence>
<organism evidence="4 5">
    <name type="scientific">Georgenia ruanii</name>
    <dbReference type="NCBI Taxonomy" id="348442"/>
    <lineage>
        <taxon>Bacteria</taxon>
        <taxon>Bacillati</taxon>
        <taxon>Actinomycetota</taxon>
        <taxon>Actinomycetes</taxon>
        <taxon>Micrococcales</taxon>
        <taxon>Bogoriellaceae</taxon>
        <taxon>Georgenia</taxon>
    </lineage>
</organism>
<dbReference type="InterPro" id="IPR014308">
    <property type="entry name" value="Xanthine_DH_XdhC"/>
</dbReference>
<feature type="domain" description="XdhC- CoxI" evidence="2">
    <location>
        <begin position="10"/>
        <end position="69"/>
    </location>
</feature>
<dbReference type="AlphaFoldDB" id="A0A7J9V1N2"/>
<dbReference type="Proteomes" id="UP000429644">
    <property type="component" value="Unassembled WGS sequence"/>
</dbReference>
<feature type="domain" description="XdhC Rossmann" evidence="3">
    <location>
        <begin position="109"/>
        <end position="256"/>
    </location>
</feature>
<dbReference type="PANTHER" id="PTHR30388">
    <property type="entry name" value="ALDEHYDE OXIDOREDUCTASE MOLYBDENUM COFACTOR ASSEMBLY PROTEIN"/>
    <property type="match status" value="1"/>
</dbReference>
<keyword evidence="5" id="KW-1185">Reference proteome</keyword>
<dbReference type="NCBIfam" id="TIGR02964">
    <property type="entry name" value="xanthine_xdhC"/>
    <property type="match status" value="1"/>
</dbReference>
<dbReference type="OrthoDB" id="61481at2"/>
<gene>
    <name evidence="4" type="primary">xdhC</name>
    <name evidence="4" type="ORF">GB882_14455</name>
</gene>
<dbReference type="RefSeq" id="WP_152232643.1">
    <property type="nucleotide sequence ID" value="NZ_BAAAOT010000015.1"/>
</dbReference>
<sequence>MDWLAALEHLREQGRSGVLVTVTTVRGHAPRDAGAKMVVAADGTWDSIGGGNLEATAIDRARAMLRDGAEAPETLLLPLNEHVANRHGQQCCGGEVTVLLEPLRAWPTVAVFGVGHVGHELARILSRLPLDLHLVDSRPGQLADDALADVRGGRARVHVHPAPAPEAVLRTLPAGAHVLIMSHDHAEDFVLCDAALRRGDLEVGLIGSRAKWARFRHRLRGEGHADAAVDRIVCPIGLPGLGGKDPAVIAVSVAARLLQDLEGTPPPAPAPERRASAAPA</sequence>
<dbReference type="EMBL" id="WHPD01003118">
    <property type="protein sequence ID" value="MPV89874.1"/>
    <property type="molecule type" value="Genomic_DNA"/>
</dbReference>
<proteinExistence type="predicted"/>
<dbReference type="Pfam" id="PF02625">
    <property type="entry name" value="XdhC_CoxI"/>
    <property type="match status" value="1"/>
</dbReference>
<dbReference type="Pfam" id="PF13478">
    <property type="entry name" value="XdhC_C"/>
    <property type="match status" value="1"/>
</dbReference>
<dbReference type="InterPro" id="IPR027051">
    <property type="entry name" value="XdhC_Rossmann_dom"/>
</dbReference>
<feature type="region of interest" description="Disordered" evidence="1">
    <location>
        <begin position="261"/>
        <end position="280"/>
    </location>
</feature>
<dbReference type="SUPFAM" id="SSF51735">
    <property type="entry name" value="NAD(P)-binding Rossmann-fold domains"/>
    <property type="match status" value="1"/>
</dbReference>
<dbReference type="InterPro" id="IPR052698">
    <property type="entry name" value="MoCofactor_Util/Proc"/>
</dbReference>